<organism evidence="6 7">
    <name type="scientific">Facklamia languida CCUG 37842</name>
    <dbReference type="NCBI Taxonomy" id="883113"/>
    <lineage>
        <taxon>Bacteria</taxon>
        <taxon>Bacillati</taxon>
        <taxon>Bacillota</taxon>
        <taxon>Bacilli</taxon>
        <taxon>Lactobacillales</taxon>
        <taxon>Aerococcaceae</taxon>
        <taxon>Facklamia</taxon>
    </lineage>
</organism>
<dbReference type="InterPro" id="IPR000595">
    <property type="entry name" value="cNMP-bd_dom"/>
</dbReference>
<keyword evidence="7" id="KW-1185">Reference proteome</keyword>
<evidence type="ECO:0000256" key="2">
    <source>
        <dbReference type="ARBA" id="ARBA00023125"/>
    </source>
</evidence>
<dbReference type="InterPro" id="IPR036390">
    <property type="entry name" value="WH_DNA-bd_sf"/>
</dbReference>
<dbReference type="Gene3D" id="1.10.10.10">
    <property type="entry name" value="Winged helix-like DNA-binding domain superfamily/Winged helix DNA-binding domain"/>
    <property type="match status" value="1"/>
</dbReference>
<dbReference type="RefSeq" id="WP_006309472.1">
    <property type="nucleotide sequence ID" value="NZ_JH601133.1"/>
</dbReference>
<keyword evidence="1" id="KW-0805">Transcription regulation</keyword>
<dbReference type="eggNOG" id="COG0664">
    <property type="taxonomic scope" value="Bacteria"/>
</dbReference>
<dbReference type="Proteomes" id="UP000006190">
    <property type="component" value="Unassembled WGS sequence"/>
</dbReference>
<dbReference type="InterPro" id="IPR036388">
    <property type="entry name" value="WH-like_DNA-bd_sf"/>
</dbReference>
<dbReference type="CDD" id="cd00038">
    <property type="entry name" value="CAP_ED"/>
    <property type="match status" value="1"/>
</dbReference>
<dbReference type="GO" id="GO:0003677">
    <property type="term" value="F:DNA binding"/>
    <property type="evidence" value="ECO:0007669"/>
    <property type="project" value="UniProtKB-KW"/>
</dbReference>
<evidence type="ECO:0000259" key="5">
    <source>
        <dbReference type="PROSITE" id="PS51063"/>
    </source>
</evidence>
<dbReference type="InterPro" id="IPR012318">
    <property type="entry name" value="HTH_CRP"/>
</dbReference>
<dbReference type="SUPFAM" id="SSF46785">
    <property type="entry name" value="Winged helix' DNA-binding domain"/>
    <property type="match status" value="1"/>
</dbReference>
<evidence type="ECO:0000259" key="4">
    <source>
        <dbReference type="PROSITE" id="PS50042"/>
    </source>
</evidence>
<keyword evidence="3" id="KW-0804">Transcription</keyword>
<gene>
    <name evidence="6" type="ORF">HMPREF9708_01269</name>
</gene>
<reference evidence="6 7" key="1">
    <citation type="submission" date="2012-01" db="EMBL/GenBank/DDBJ databases">
        <title>The Genome Sequence of Facklamia languida CCUG 37842.</title>
        <authorList>
            <consortium name="The Broad Institute Genome Sequencing Platform"/>
            <person name="Earl A."/>
            <person name="Ward D."/>
            <person name="Feldgarden M."/>
            <person name="Gevers D."/>
            <person name="Huys G."/>
            <person name="Young S.K."/>
            <person name="Zeng Q."/>
            <person name="Gargeya S."/>
            <person name="Fitzgerald M."/>
            <person name="Haas B."/>
            <person name="Abouelleil A."/>
            <person name="Alvarado L."/>
            <person name="Arachchi H.M."/>
            <person name="Berlin A."/>
            <person name="Chapman S.B."/>
            <person name="Gearin G."/>
            <person name="Goldberg J."/>
            <person name="Griggs A."/>
            <person name="Gujja S."/>
            <person name="Hansen M."/>
            <person name="Heiman D."/>
            <person name="Howarth C."/>
            <person name="Larimer J."/>
            <person name="Lui A."/>
            <person name="MacDonald P.J.P."/>
            <person name="McCowen C."/>
            <person name="Montmayeur A."/>
            <person name="Murphy C."/>
            <person name="Neiman D."/>
            <person name="Pearson M."/>
            <person name="Priest M."/>
            <person name="Roberts A."/>
            <person name="Saif S."/>
            <person name="Shea T."/>
            <person name="Sisk P."/>
            <person name="Stolte C."/>
            <person name="Sykes S."/>
            <person name="Wortman J."/>
            <person name="Nusbaum C."/>
            <person name="Birren B."/>
        </authorList>
    </citation>
    <scope>NUCLEOTIDE SEQUENCE [LARGE SCALE GENOMIC DNA]</scope>
    <source>
        <strain evidence="6 7">CCUG 37842</strain>
    </source>
</reference>
<dbReference type="STRING" id="883113.HMPREF9708_01269"/>
<dbReference type="InterPro" id="IPR018490">
    <property type="entry name" value="cNMP-bd_dom_sf"/>
</dbReference>
<evidence type="ECO:0000313" key="7">
    <source>
        <dbReference type="Proteomes" id="UP000006190"/>
    </source>
</evidence>
<evidence type="ECO:0000313" key="6">
    <source>
        <dbReference type="EMBL" id="EHR36597.1"/>
    </source>
</evidence>
<dbReference type="PROSITE" id="PS51063">
    <property type="entry name" value="HTH_CRP_2"/>
    <property type="match status" value="1"/>
</dbReference>
<feature type="domain" description="Cyclic nucleotide-binding" evidence="4">
    <location>
        <begin position="13"/>
        <end position="133"/>
    </location>
</feature>
<dbReference type="Gene3D" id="2.60.120.10">
    <property type="entry name" value="Jelly Rolls"/>
    <property type="match status" value="1"/>
</dbReference>
<dbReference type="PATRIC" id="fig|883113.3.peg.1266"/>
<feature type="domain" description="HTH crp-type" evidence="5">
    <location>
        <begin position="147"/>
        <end position="220"/>
    </location>
</feature>
<dbReference type="Pfam" id="PF00027">
    <property type="entry name" value="cNMP_binding"/>
    <property type="match status" value="1"/>
</dbReference>
<dbReference type="SMART" id="SM00419">
    <property type="entry name" value="HTH_CRP"/>
    <property type="match status" value="1"/>
</dbReference>
<dbReference type="EMBL" id="AGEG01000014">
    <property type="protein sequence ID" value="EHR36597.1"/>
    <property type="molecule type" value="Genomic_DNA"/>
</dbReference>
<dbReference type="GO" id="GO:0006355">
    <property type="term" value="P:regulation of DNA-templated transcription"/>
    <property type="evidence" value="ECO:0007669"/>
    <property type="project" value="InterPro"/>
</dbReference>
<proteinExistence type="predicted"/>
<dbReference type="HOGENOM" id="CLU_075053_6_0_9"/>
<evidence type="ECO:0000256" key="1">
    <source>
        <dbReference type="ARBA" id="ARBA00023015"/>
    </source>
</evidence>
<name>H3NK80_9LACT</name>
<dbReference type="SMART" id="SM00100">
    <property type="entry name" value="cNMP"/>
    <property type="match status" value="1"/>
</dbReference>
<dbReference type="PROSITE" id="PS50042">
    <property type="entry name" value="CNMP_BINDING_3"/>
    <property type="match status" value="1"/>
</dbReference>
<evidence type="ECO:0008006" key="8">
    <source>
        <dbReference type="Google" id="ProtNLM"/>
    </source>
</evidence>
<protein>
    <recommendedName>
        <fullName evidence="8">HTH crp-type domain-containing protein</fullName>
    </recommendedName>
</protein>
<sequence>MNPYLADLKRYEFFSLLSEGEVTRLSQAALYHRIPKGQILFFREDPVIYYYFIFKGLLRLEQEDSTGDYRYIDYVAEESFCPYAEFLAHDHHVYTAIAQTDLEIAYLPKALLEEIVTHNNDQLKYMYQNLCNTQFYLEKRVQMTAVPSASVRVLQTLALWMYDMAKFDQQQVIIPHPLTITELALVAGTTRETASRVVKVLKDDGRISINRKNIIYHDWQYFEKLIET</sequence>
<accession>H3NK80</accession>
<dbReference type="SUPFAM" id="SSF51206">
    <property type="entry name" value="cAMP-binding domain-like"/>
    <property type="match status" value="1"/>
</dbReference>
<evidence type="ECO:0000256" key="3">
    <source>
        <dbReference type="ARBA" id="ARBA00023163"/>
    </source>
</evidence>
<comment type="caution">
    <text evidence="6">The sequence shown here is derived from an EMBL/GenBank/DDBJ whole genome shotgun (WGS) entry which is preliminary data.</text>
</comment>
<dbReference type="AlphaFoldDB" id="H3NK80"/>
<dbReference type="Pfam" id="PF13545">
    <property type="entry name" value="HTH_Crp_2"/>
    <property type="match status" value="1"/>
</dbReference>
<keyword evidence="2" id="KW-0238">DNA-binding</keyword>
<dbReference type="InterPro" id="IPR014710">
    <property type="entry name" value="RmlC-like_jellyroll"/>
</dbReference>
<dbReference type="OrthoDB" id="9810708at2"/>